<accession>A0AAE0GE91</accession>
<protein>
    <recommendedName>
        <fullName evidence="3">F-box domain-containing protein</fullName>
    </recommendedName>
</protein>
<dbReference type="EMBL" id="LGRX02006518">
    <property type="protein sequence ID" value="KAK3276504.1"/>
    <property type="molecule type" value="Genomic_DNA"/>
</dbReference>
<proteinExistence type="predicted"/>
<keyword evidence="2" id="KW-1185">Reference proteome</keyword>
<sequence length="291" mass="32636">MHRLNNLHGQINILNGELNDLAAAAKSNKILHPTKLKLAESLRPHKPPTFLKSLWEKRGPVSPKLGSRTLPHNAALSAHAISSHEGLSEDGKKTDVDYTESLPDDILRVVLSFAAADLKSVPCYRAVNKRWAGMIDSEEYWEALCKSRWPGKSPQPLAQPLTSRAKAASAWPEGGALAGICLTSLQRDALQAMEPAEYITMVRRLQMPPATTWQKLCIGHHRNQQALEELEGWRVEQQRKQDAQMTIAKARGEAVQRLTHANRARRVREEEALEVRRLIGPLRASRVRRYA</sequence>
<evidence type="ECO:0008006" key="3">
    <source>
        <dbReference type="Google" id="ProtNLM"/>
    </source>
</evidence>
<dbReference type="InterPro" id="IPR036047">
    <property type="entry name" value="F-box-like_dom_sf"/>
</dbReference>
<dbReference type="AlphaFoldDB" id="A0AAE0GE91"/>
<evidence type="ECO:0000313" key="1">
    <source>
        <dbReference type="EMBL" id="KAK3276504.1"/>
    </source>
</evidence>
<dbReference type="Proteomes" id="UP001190700">
    <property type="component" value="Unassembled WGS sequence"/>
</dbReference>
<evidence type="ECO:0000313" key="2">
    <source>
        <dbReference type="Proteomes" id="UP001190700"/>
    </source>
</evidence>
<comment type="caution">
    <text evidence="1">The sequence shown here is derived from an EMBL/GenBank/DDBJ whole genome shotgun (WGS) entry which is preliminary data.</text>
</comment>
<dbReference type="SUPFAM" id="SSF81383">
    <property type="entry name" value="F-box domain"/>
    <property type="match status" value="1"/>
</dbReference>
<reference evidence="1 2" key="1">
    <citation type="journal article" date="2015" name="Genome Biol. Evol.">
        <title>Comparative Genomics of a Bacterivorous Green Alga Reveals Evolutionary Causalities and Consequences of Phago-Mixotrophic Mode of Nutrition.</title>
        <authorList>
            <person name="Burns J.A."/>
            <person name="Paasch A."/>
            <person name="Narechania A."/>
            <person name="Kim E."/>
        </authorList>
    </citation>
    <scope>NUCLEOTIDE SEQUENCE [LARGE SCALE GENOMIC DNA]</scope>
    <source>
        <strain evidence="1 2">PLY_AMNH</strain>
    </source>
</reference>
<dbReference type="Gene3D" id="1.20.1280.50">
    <property type="match status" value="1"/>
</dbReference>
<name>A0AAE0GE91_9CHLO</name>
<gene>
    <name evidence="1" type="ORF">CYMTET_15423</name>
</gene>
<organism evidence="1 2">
    <name type="scientific">Cymbomonas tetramitiformis</name>
    <dbReference type="NCBI Taxonomy" id="36881"/>
    <lineage>
        <taxon>Eukaryota</taxon>
        <taxon>Viridiplantae</taxon>
        <taxon>Chlorophyta</taxon>
        <taxon>Pyramimonadophyceae</taxon>
        <taxon>Pyramimonadales</taxon>
        <taxon>Pyramimonadaceae</taxon>
        <taxon>Cymbomonas</taxon>
    </lineage>
</organism>